<gene>
    <name evidence="1" type="ORF">NJR55_01695</name>
</gene>
<keyword evidence="2" id="KW-1185">Reference proteome</keyword>
<dbReference type="EMBL" id="JAMZDE010000001">
    <property type="protein sequence ID" value="MCP1338296.1"/>
    <property type="molecule type" value="Genomic_DNA"/>
</dbReference>
<dbReference type="PANTHER" id="PTHR35984">
    <property type="entry name" value="PERIPLASMIC SERINE PROTEASE"/>
    <property type="match status" value="1"/>
</dbReference>
<evidence type="ECO:0008006" key="3">
    <source>
        <dbReference type="Google" id="ProtNLM"/>
    </source>
</evidence>
<comment type="caution">
    <text evidence="1">The sequence shown here is derived from an EMBL/GenBank/DDBJ whole genome shotgun (WGS) entry which is preliminary data.</text>
</comment>
<protein>
    <recommendedName>
        <fullName evidence="3">Serine dehydrogenase proteinase</fullName>
    </recommendedName>
</protein>
<name>A0A9X2JTS3_9GAMM</name>
<dbReference type="RefSeq" id="WP_253617289.1">
    <property type="nucleotide sequence ID" value="NZ_JAMZDE010000001.1"/>
</dbReference>
<dbReference type="GO" id="GO:0016020">
    <property type="term" value="C:membrane"/>
    <property type="evidence" value="ECO:0007669"/>
    <property type="project" value="InterPro"/>
</dbReference>
<evidence type="ECO:0000313" key="2">
    <source>
        <dbReference type="Proteomes" id="UP001139474"/>
    </source>
</evidence>
<sequence length="288" mass="32448">MLSNESIFELEKTRNSRVLVLAASNLEIELLPELYRVLRSLDKVRRLDVLIYSRGGIVNGVRRLAMILREYCEHLTFIVPHYCESSATLLCLAGDEIIASSTAIFSPIDPQLQSQGSDEHSTPVSISSQDVRLFRQVMSDWFELNDAEASVQAVQQIGQGIFPTTLTSFYRATKELEEIGMQLLTLSLPKKTTDFRASIVNNLIYGYHSHSYAICGEELLQLGLNVSRDYTVEELAWRIVEGIRSILGPGNGDTASWCDAIIAISDCQMSRWRNQNNISADWKESHQQ</sequence>
<dbReference type="InterPro" id="IPR002825">
    <property type="entry name" value="Pept_S49_ser-pept_pro"/>
</dbReference>
<dbReference type="PANTHER" id="PTHR35984:SF1">
    <property type="entry name" value="PERIPLASMIC SERINE PROTEASE"/>
    <property type="match status" value="1"/>
</dbReference>
<organism evidence="1 2">
    <name type="scientific">Idiomarina rhizosphaerae</name>
    <dbReference type="NCBI Taxonomy" id="2961572"/>
    <lineage>
        <taxon>Bacteria</taxon>
        <taxon>Pseudomonadati</taxon>
        <taxon>Pseudomonadota</taxon>
        <taxon>Gammaproteobacteria</taxon>
        <taxon>Alteromonadales</taxon>
        <taxon>Idiomarinaceae</taxon>
        <taxon>Idiomarina</taxon>
    </lineage>
</organism>
<reference evidence="1" key="1">
    <citation type="submission" date="2022-06" db="EMBL/GenBank/DDBJ databases">
        <title>Idiomarina rhizosphaerae M1R2S28.</title>
        <authorList>
            <person name="Sun J.-Q."/>
            <person name="Li L.-F."/>
        </authorList>
    </citation>
    <scope>NUCLEOTIDE SEQUENCE</scope>
    <source>
        <strain evidence="1">M1R2S28</strain>
    </source>
</reference>
<evidence type="ECO:0000313" key="1">
    <source>
        <dbReference type="EMBL" id="MCP1338296.1"/>
    </source>
</evidence>
<accession>A0A9X2JTS3</accession>
<dbReference type="AlphaFoldDB" id="A0A9X2JTS3"/>
<dbReference type="Pfam" id="PF01972">
    <property type="entry name" value="SDH_protease"/>
    <property type="match status" value="1"/>
</dbReference>
<proteinExistence type="predicted"/>
<dbReference type="SUPFAM" id="SSF52096">
    <property type="entry name" value="ClpP/crotonase"/>
    <property type="match status" value="1"/>
</dbReference>
<dbReference type="Proteomes" id="UP001139474">
    <property type="component" value="Unassembled WGS sequence"/>
</dbReference>
<dbReference type="InterPro" id="IPR029045">
    <property type="entry name" value="ClpP/crotonase-like_dom_sf"/>
</dbReference>
<dbReference type="Gene3D" id="3.90.226.10">
    <property type="entry name" value="2-enoyl-CoA Hydratase, Chain A, domain 1"/>
    <property type="match status" value="1"/>
</dbReference>